<dbReference type="FunFam" id="3.40.50.300:FF:000042">
    <property type="entry name" value="Maltose/maltodextrin ABC transporter, ATP-binding protein"/>
    <property type="match status" value="1"/>
</dbReference>
<dbReference type="InterPro" id="IPR047641">
    <property type="entry name" value="ABC_transpr_MalK/UgpC-like"/>
</dbReference>
<gene>
    <name evidence="8" type="ORF">E3J48_08495</name>
</gene>
<name>A0A523VVP7_UNCAE</name>
<evidence type="ECO:0000256" key="6">
    <source>
        <dbReference type="ARBA" id="ARBA00023136"/>
    </source>
</evidence>
<evidence type="ECO:0000256" key="3">
    <source>
        <dbReference type="ARBA" id="ARBA00022741"/>
    </source>
</evidence>
<dbReference type="PANTHER" id="PTHR43875">
    <property type="entry name" value="MALTODEXTRIN IMPORT ATP-BINDING PROTEIN MSMX"/>
    <property type="match status" value="1"/>
</dbReference>
<dbReference type="SUPFAM" id="SSF50331">
    <property type="entry name" value="MOP-like"/>
    <property type="match status" value="1"/>
</dbReference>
<evidence type="ECO:0000256" key="1">
    <source>
        <dbReference type="ARBA" id="ARBA00022448"/>
    </source>
</evidence>
<accession>A0A523VVP7</accession>
<dbReference type="PROSITE" id="PS51257">
    <property type="entry name" value="PROKAR_LIPOPROTEIN"/>
    <property type="match status" value="1"/>
</dbReference>
<evidence type="ECO:0000256" key="4">
    <source>
        <dbReference type="ARBA" id="ARBA00022840"/>
    </source>
</evidence>
<keyword evidence="6" id="KW-0472">Membrane</keyword>
<dbReference type="InterPro" id="IPR003439">
    <property type="entry name" value="ABC_transporter-like_ATP-bd"/>
</dbReference>
<dbReference type="Gene3D" id="2.40.50.140">
    <property type="entry name" value="Nucleic acid-binding proteins"/>
    <property type="match status" value="1"/>
</dbReference>
<keyword evidence="1" id="KW-0813">Transport</keyword>
<dbReference type="PROSITE" id="PS00211">
    <property type="entry name" value="ABC_TRANSPORTER_1"/>
    <property type="match status" value="1"/>
</dbReference>
<dbReference type="Pfam" id="PF00005">
    <property type="entry name" value="ABC_tran"/>
    <property type="match status" value="1"/>
</dbReference>
<dbReference type="InterPro" id="IPR012340">
    <property type="entry name" value="NA-bd_OB-fold"/>
</dbReference>
<dbReference type="GO" id="GO:0055052">
    <property type="term" value="C:ATP-binding cassette (ABC) transporter complex, substrate-binding subunit-containing"/>
    <property type="evidence" value="ECO:0007669"/>
    <property type="project" value="TreeGrafter"/>
</dbReference>
<evidence type="ECO:0000259" key="7">
    <source>
        <dbReference type="PROSITE" id="PS50893"/>
    </source>
</evidence>
<evidence type="ECO:0000256" key="5">
    <source>
        <dbReference type="ARBA" id="ARBA00022967"/>
    </source>
</evidence>
<dbReference type="InterPro" id="IPR027417">
    <property type="entry name" value="P-loop_NTPase"/>
</dbReference>
<keyword evidence="3" id="KW-0547">Nucleotide-binding</keyword>
<dbReference type="Proteomes" id="UP000319130">
    <property type="component" value="Unassembled WGS sequence"/>
</dbReference>
<evidence type="ECO:0000313" key="8">
    <source>
        <dbReference type="EMBL" id="TET58837.1"/>
    </source>
</evidence>
<dbReference type="InterPro" id="IPR017871">
    <property type="entry name" value="ABC_transporter-like_CS"/>
</dbReference>
<sequence>MAEVKLKDVTKRYGRLVAVNNVSFSCKDGEFFSILGPSGAGKTTTLELIAGIKKLDSGEVYIGDRLVNDLPPQERDVAMAFEKYSLYPHFSVYENIAFPLRAPIRKEKLSAKDERERVSEIASLLGIEELLDRKPQHLSGGQRQRVSLARAMVRRPRIYLLDEPIAHLDAKLKVSARTTLKRLADKLGITIIYVTHDYKEALALSDRILILREGMIEQIGTPEEVYLYPSSDFVARLIGDPPISLIDGEVIKKDGEVFFKVEDEFSIQIAEALVGLWESVAWEEDGRRMIRVGIRPMYVQVSREKLSGNSFQLPVYAVEHKADSSTVSFELKDTFLIARTKQRVNWHMSEEVWIDFDQEHLHFFKKTVDVSKR</sequence>
<dbReference type="Gene3D" id="2.40.50.100">
    <property type="match status" value="1"/>
</dbReference>
<keyword evidence="5" id="KW-1278">Translocase</keyword>
<dbReference type="AlphaFoldDB" id="A0A523VVP7"/>
<proteinExistence type="predicted"/>
<dbReference type="InterPro" id="IPR003593">
    <property type="entry name" value="AAA+_ATPase"/>
</dbReference>
<dbReference type="Gene3D" id="3.40.50.300">
    <property type="entry name" value="P-loop containing nucleotide triphosphate hydrolases"/>
    <property type="match status" value="1"/>
</dbReference>
<dbReference type="PANTHER" id="PTHR43875:SF15">
    <property type="entry name" value="TREHALOSE IMPORT ATP-BINDING PROTEIN SUGC"/>
    <property type="match status" value="1"/>
</dbReference>
<protein>
    <submittedName>
        <fullName evidence="8">ABC transporter ATP-binding protein</fullName>
    </submittedName>
</protein>
<keyword evidence="2" id="KW-1003">Cell membrane</keyword>
<reference evidence="8 9" key="1">
    <citation type="submission" date="2019-03" db="EMBL/GenBank/DDBJ databases">
        <title>Metabolic potential of uncultured bacteria and archaea associated with petroleum seepage in deep-sea sediments.</title>
        <authorList>
            <person name="Dong X."/>
            <person name="Hubert C."/>
        </authorList>
    </citation>
    <scope>NUCLEOTIDE SEQUENCE [LARGE SCALE GENOMIC DNA]</scope>
    <source>
        <strain evidence="8">E29_bin52</strain>
    </source>
</reference>
<organism evidence="8 9">
    <name type="scientific">Aerophobetes bacterium</name>
    <dbReference type="NCBI Taxonomy" id="2030807"/>
    <lineage>
        <taxon>Bacteria</taxon>
        <taxon>Candidatus Aerophobota</taxon>
    </lineage>
</organism>
<dbReference type="PROSITE" id="PS50893">
    <property type="entry name" value="ABC_TRANSPORTER_2"/>
    <property type="match status" value="1"/>
</dbReference>
<evidence type="ECO:0000256" key="2">
    <source>
        <dbReference type="ARBA" id="ARBA00022475"/>
    </source>
</evidence>
<dbReference type="SUPFAM" id="SSF52540">
    <property type="entry name" value="P-loop containing nucleoside triphosphate hydrolases"/>
    <property type="match status" value="1"/>
</dbReference>
<feature type="domain" description="ABC transporter" evidence="7">
    <location>
        <begin position="4"/>
        <end position="238"/>
    </location>
</feature>
<dbReference type="EMBL" id="SOIZ01000394">
    <property type="protein sequence ID" value="TET58837.1"/>
    <property type="molecule type" value="Genomic_DNA"/>
</dbReference>
<dbReference type="GO" id="GO:0140359">
    <property type="term" value="F:ABC-type transporter activity"/>
    <property type="evidence" value="ECO:0007669"/>
    <property type="project" value="UniProtKB-ARBA"/>
</dbReference>
<dbReference type="GO" id="GO:0005524">
    <property type="term" value="F:ATP binding"/>
    <property type="evidence" value="ECO:0007669"/>
    <property type="project" value="UniProtKB-KW"/>
</dbReference>
<dbReference type="GO" id="GO:0016887">
    <property type="term" value="F:ATP hydrolysis activity"/>
    <property type="evidence" value="ECO:0007669"/>
    <property type="project" value="InterPro"/>
</dbReference>
<dbReference type="InterPro" id="IPR008995">
    <property type="entry name" value="Mo/tungstate-bd_C_term_dom"/>
</dbReference>
<comment type="caution">
    <text evidence="8">The sequence shown here is derived from an EMBL/GenBank/DDBJ whole genome shotgun (WGS) entry which is preliminary data.</text>
</comment>
<dbReference type="SMART" id="SM00382">
    <property type="entry name" value="AAA"/>
    <property type="match status" value="1"/>
</dbReference>
<keyword evidence="4 8" id="KW-0067">ATP-binding</keyword>
<evidence type="ECO:0000313" key="9">
    <source>
        <dbReference type="Proteomes" id="UP000319130"/>
    </source>
</evidence>